<dbReference type="Pfam" id="PF13374">
    <property type="entry name" value="TPR_10"/>
    <property type="match status" value="1"/>
</dbReference>
<dbReference type="SUPFAM" id="SSF48452">
    <property type="entry name" value="TPR-like"/>
    <property type="match status" value="2"/>
</dbReference>
<proteinExistence type="predicted"/>
<dbReference type="Pfam" id="PF13424">
    <property type="entry name" value="TPR_12"/>
    <property type="match status" value="3"/>
</dbReference>
<protein>
    <recommendedName>
        <fullName evidence="4">Kinesin light chain</fullName>
    </recommendedName>
</protein>
<evidence type="ECO:0000256" key="1">
    <source>
        <dbReference type="PROSITE-ProRule" id="PRU00339"/>
    </source>
</evidence>
<dbReference type="Proteomes" id="UP001162640">
    <property type="component" value="Unassembled WGS sequence"/>
</dbReference>
<dbReference type="InterPro" id="IPR019734">
    <property type="entry name" value="TPR_rpt"/>
</dbReference>
<feature type="repeat" description="TPR" evidence="1">
    <location>
        <begin position="244"/>
        <end position="277"/>
    </location>
</feature>
<accession>A0A9W7AK94</accession>
<evidence type="ECO:0000313" key="3">
    <source>
        <dbReference type="Proteomes" id="UP001162640"/>
    </source>
</evidence>
<dbReference type="PANTHER" id="PTHR46082">
    <property type="entry name" value="ATP/GTP-BINDING PROTEIN-RELATED"/>
    <property type="match status" value="1"/>
</dbReference>
<organism evidence="2 3">
    <name type="scientific">Triparma laevis f. inornata</name>
    <dbReference type="NCBI Taxonomy" id="1714386"/>
    <lineage>
        <taxon>Eukaryota</taxon>
        <taxon>Sar</taxon>
        <taxon>Stramenopiles</taxon>
        <taxon>Ochrophyta</taxon>
        <taxon>Bolidophyceae</taxon>
        <taxon>Parmales</taxon>
        <taxon>Triparmaceae</taxon>
        <taxon>Triparma</taxon>
    </lineage>
</organism>
<name>A0A9W7AK94_9STRA</name>
<dbReference type="PANTHER" id="PTHR46082:SF6">
    <property type="entry name" value="AAA+ ATPASE DOMAIN-CONTAINING PROTEIN-RELATED"/>
    <property type="match status" value="1"/>
</dbReference>
<dbReference type="PRINTS" id="PR00381">
    <property type="entry name" value="KINESINLIGHT"/>
</dbReference>
<evidence type="ECO:0000313" key="2">
    <source>
        <dbReference type="EMBL" id="GMH74466.1"/>
    </source>
</evidence>
<gene>
    <name evidence="2" type="ORF">TL16_g06473</name>
</gene>
<dbReference type="EMBL" id="BLQM01000196">
    <property type="protein sequence ID" value="GMH74466.1"/>
    <property type="molecule type" value="Genomic_DNA"/>
</dbReference>
<keyword evidence="1" id="KW-0802">TPR repeat</keyword>
<sequence length="589" mass="66109">MCQSRAWNREKAYELKLTKLDMSKLTFNSKENIYVHEVGPDFSGPASILGDCIAAIDSKSLTGYTVKDMFQIFNSKSLTEVMNVKLWRKEPFIHHFETGDELIEDILQSANLDVGGGTDRLLAMDQLMDTEMLGDYGLLLLCRQRRYDICVSSPHEEATMEAMNSLGGAYAEAGMHEQALEWFQKHIDRSTLYYGAYHEETLISRHNFATTIQTLGDCKKALTLLEQNLEAYSSFDENVDEDIIDTLSCMGLCTHDLANYEEAIKLFEKALSLAEKILGTELNDRTPTILNNLANAYCKLDRLDKAAEYYERAITDKESFFGRTHPSTLGTVMNYAEVVGKRGDYQGEVKLLERALTGFEDVLGGDHDQTLVTLTNLASAYANMGSLDKGLSLLEKALVGFSKSFGDQHPHTLSVMINLASTKMDLDQFEEAKTLSKSAADALTVVVGEDHPHTLTARANFAFACMELQEYDAAELSLEKVLSEREKRMGKDSPSYMGTVLNLAEVKMLMGKLDEAEKMAKKAKETFDGGSKNLAMASRILADIYLRKGEDETAIKELDLSMQAWREMGESVKQLREYRKCEKLWKNLN</sequence>
<dbReference type="AlphaFoldDB" id="A0A9W7AK94"/>
<reference evidence="3" key="1">
    <citation type="journal article" date="2023" name="Commun. Biol.">
        <title>Genome analysis of Parmales, the sister group of diatoms, reveals the evolutionary specialization of diatoms from phago-mixotrophs to photoautotrophs.</title>
        <authorList>
            <person name="Ban H."/>
            <person name="Sato S."/>
            <person name="Yoshikawa S."/>
            <person name="Yamada K."/>
            <person name="Nakamura Y."/>
            <person name="Ichinomiya M."/>
            <person name="Sato N."/>
            <person name="Blanc-Mathieu R."/>
            <person name="Endo H."/>
            <person name="Kuwata A."/>
            <person name="Ogata H."/>
        </authorList>
    </citation>
    <scope>NUCLEOTIDE SEQUENCE [LARGE SCALE GENOMIC DNA]</scope>
</reference>
<dbReference type="InterPro" id="IPR053137">
    <property type="entry name" value="NLR-like"/>
</dbReference>
<dbReference type="SMART" id="SM00028">
    <property type="entry name" value="TPR"/>
    <property type="match status" value="7"/>
</dbReference>
<feature type="repeat" description="TPR" evidence="1">
    <location>
        <begin position="287"/>
        <end position="320"/>
    </location>
</feature>
<comment type="caution">
    <text evidence="2">The sequence shown here is derived from an EMBL/GenBank/DDBJ whole genome shotgun (WGS) entry which is preliminary data.</text>
</comment>
<dbReference type="PROSITE" id="PS50005">
    <property type="entry name" value="TPR"/>
    <property type="match status" value="2"/>
</dbReference>
<dbReference type="InterPro" id="IPR011990">
    <property type="entry name" value="TPR-like_helical_dom_sf"/>
</dbReference>
<dbReference type="Gene3D" id="1.25.40.10">
    <property type="entry name" value="Tetratricopeptide repeat domain"/>
    <property type="match status" value="3"/>
</dbReference>
<evidence type="ECO:0008006" key="4">
    <source>
        <dbReference type="Google" id="ProtNLM"/>
    </source>
</evidence>